<reference evidence="3" key="1">
    <citation type="submission" date="2020-06" db="EMBL/GenBank/DDBJ databases">
        <authorList>
            <person name="Ji K."/>
            <person name="Li J."/>
        </authorList>
    </citation>
    <scope>NUCLEOTIDE SEQUENCE</scope>
    <source>
        <strain evidence="3">JKM2019</strain>
        <tissue evidence="3">Whole body</tissue>
    </source>
</reference>
<feature type="transmembrane region" description="Helical" evidence="1">
    <location>
        <begin position="59"/>
        <end position="79"/>
    </location>
</feature>
<keyword evidence="1" id="KW-1133">Transmembrane helix</keyword>
<dbReference type="EMBL" id="SDOV01000004">
    <property type="protein sequence ID" value="KAH7641360.1"/>
    <property type="molecule type" value="Genomic_DNA"/>
</dbReference>
<reference evidence="3" key="2">
    <citation type="journal article" date="2021" name="World Allergy Organ. J.">
        <title>Chromosome-level assembly of Dermatophagoides farinae genome and transcriptome reveals two novel allergens Der f 37 and Der f 39.</title>
        <authorList>
            <person name="Chen J."/>
            <person name="Cai Z."/>
            <person name="Fan D."/>
            <person name="Hu J."/>
            <person name="Hou Y."/>
            <person name="He Y."/>
            <person name="Zhang Z."/>
            <person name="Zhao Z."/>
            <person name="Gao P."/>
            <person name="Hu W."/>
            <person name="Sun J."/>
            <person name="Li J."/>
            <person name="Ji K."/>
        </authorList>
    </citation>
    <scope>NUCLEOTIDE SEQUENCE</scope>
    <source>
        <strain evidence="3">JKM2019</strain>
    </source>
</reference>
<keyword evidence="1" id="KW-0812">Transmembrane</keyword>
<proteinExistence type="predicted"/>
<feature type="chain" id="PRO_5039394188" evidence="2">
    <location>
        <begin position="17"/>
        <end position="197"/>
    </location>
</feature>
<name>A0A9D4P1J3_DERFA</name>
<protein>
    <submittedName>
        <fullName evidence="3">Uncharacterized protein</fullName>
    </submittedName>
</protein>
<sequence>MLFILFNLIVYLFIYHDPGNISTTFDDLYEYQPEQQQQQQQQQQLTINGKLTFSRHKSIISNLWLISVIIIIVLLAFCFKTTTTTTKTTKSLQRYNGSITNRLTLIRRNQWMDSSINQNITSNAGGVKDFDRHQNSGNDYMIRNQTLSDSTNNHRRESTITTTSSQHELSITTIANSNNDVINSVCTAATAMVEIVE</sequence>
<evidence type="ECO:0000256" key="2">
    <source>
        <dbReference type="SAM" id="SignalP"/>
    </source>
</evidence>
<keyword evidence="1" id="KW-0472">Membrane</keyword>
<dbReference type="Proteomes" id="UP000828236">
    <property type="component" value="Unassembled WGS sequence"/>
</dbReference>
<organism evidence="3">
    <name type="scientific">Dermatophagoides farinae</name>
    <name type="common">American house dust mite</name>
    <dbReference type="NCBI Taxonomy" id="6954"/>
    <lineage>
        <taxon>Eukaryota</taxon>
        <taxon>Metazoa</taxon>
        <taxon>Ecdysozoa</taxon>
        <taxon>Arthropoda</taxon>
        <taxon>Chelicerata</taxon>
        <taxon>Arachnida</taxon>
        <taxon>Acari</taxon>
        <taxon>Acariformes</taxon>
        <taxon>Sarcoptiformes</taxon>
        <taxon>Astigmata</taxon>
        <taxon>Psoroptidia</taxon>
        <taxon>Analgoidea</taxon>
        <taxon>Pyroglyphidae</taxon>
        <taxon>Dermatophagoidinae</taxon>
        <taxon>Dermatophagoides</taxon>
    </lineage>
</organism>
<dbReference type="AlphaFoldDB" id="A0A9D4P1J3"/>
<accession>A0A9D4P1J3</accession>
<comment type="caution">
    <text evidence="3">The sequence shown here is derived from an EMBL/GenBank/DDBJ whole genome shotgun (WGS) entry which is preliminary data.</text>
</comment>
<evidence type="ECO:0000256" key="1">
    <source>
        <dbReference type="SAM" id="Phobius"/>
    </source>
</evidence>
<evidence type="ECO:0000313" key="3">
    <source>
        <dbReference type="EMBL" id="KAH7641360.1"/>
    </source>
</evidence>
<keyword evidence="2" id="KW-0732">Signal</keyword>
<feature type="signal peptide" evidence="2">
    <location>
        <begin position="1"/>
        <end position="16"/>
    </location>
</feature>
<gene>
    <name evidence="3" type="ORF">HUG17_4404</name>
</gene>